<gene>
    <name evidence="1" type="ORF">SMSP2_01934</name>
</gene>
<reference evidence="2" key="1">
    <citation type="submission" date="2017-02" db="EMBL/GenBank/DDBJ databases">
        <title>Comparative genomics and description of representatives of a novel lineage of planctomycetes thriving in anoxic sediments.</title>
        <authorList>
            <person name="Spring S."/>
            <person name="Bunk B."/>
            <person name="Sproer C."/>
        </authorList>
    </citation>
    <scope>NUCLEOTIDE SEQUENCE [LARGE SCALE GENOMIC DNA]</scope>
    <source>
        <strain evidence="2">SM-Chi-D1</strain>
    </source>
</reference>
<accession>A0A1Q2MG77</accession>
<dbReference type="STRING" id="1851148.SMSP2_01934"/>
<proteinExistence type="predicted"/>
<keyword evidence="2" id="KW-1185">Reference proteome</keyword>
<sequence length="36" mass="3558">MYVCGVHPLPRTAGGGAEGKIEGIGCRTDSQGVALG</sequence>
<organism evidence="1 2">
    <name type="scientific">Limihaloglobus sulfuriphilus</name>
    <dbReference type="NCBI Taxonomy" id="1851148"/>
    <lineage>
        <taxon>Bacteria</taxon>
        <taxon>Pseudomonadati</taxon>
        <taxon>Planctomycetota</taxon>
        <taxon>Phycisphaerae</taxon>
        <taxon>Sedimentisphaerales</taxon>
        <taxon>Sedimentisphaeraceae</taxon>
        <taxon>Limihaloglobus</taxon>
    </lineage>
</organism>
<dbReference type="EMBL" id="CP019646">
    <property type="protein sequence ID" value="AQQ71558.1"/>
    <property type="molecule type" value="Genomic_DNA"/>
</dbReference>
<evidence type="ECO:0000313" key="2">
    <source>
        <dbReference type="Proteomes" id="UP000188181"/>
    </source>
</evidence>
<dbReference type="KEGG" id="pbas:SMSP2_01934"/>
<protein>
    <submittedName>
        <fullName evidence="1">Uncharacterized protein</fullName>
    </submittedName>
</protein>
<name>A0A1Q2MG77_9BACT</name>
<evidence type="ECO:0000313" key="1">
    <source>
        <dbReference type="EMBL" id="AQQ71558.1"/>
    </source>
</evidence>
<dbReference type="Proteomes" id="UP000188181">
    <property type="component" value="Chromosome"/>
</dbReference>
<dbReference type="AlphaFoldDB" id="A0A1Q2MG77"/>